<dbReference type="PANTHER" id="PTHR37540:SF5">
    <property type="entry name" value="TRANSCRIPTION FACTOR DOMAIN-CONTAINING PROTEIN"/>
    <property type="match status" value="1"/>
</dbReference>
<keyword evidence="1" id="KW-0175">Coiled coil</keyword>
<evidence type="ECO:0000313" key="3">
    <source>
        <dbReference type="EMBL" id="KAL2830508.1"/>
    </source>
</evidence>
<feature type="coiled-coil region" evidence="1">
    <location>
        <begin position="209"/>
        <end position="236"/>
    </location>
</feature>
<sequence>MPPKSKNNGPPRQFLFVGGPTLNPQSGNVRSTLLRRVLDEKRAKRRQDAADKLDSMLKKDAKAVPCSCPGQSVLADSLEAASRRMIRPRNHNGGGLSDRCPTCGGFLPALTASRGDRTMLAPSPQLLGAGRSDPLLPVDATAARLKVHELLDFTANTIWPHFRPLDYAGNCYKDWVFPVENNLLYYAVLWSASYHRDILRITHGASQPQLDAKEQLELKELALQALQKEVANVSETTSPDALVMCILYLAVNDKHKSKISRDPSPFSPPFINLQALDFYGSRDYHSLHWTVVQDIVRRFGGIHSLRAFALAWLLSLSDLMSAVQMLSKPIYSIVGLDAQPLRLQPPSLLFQPHGHHDTLDDPGSGFHDLVYIWPPIKQDIVPIFVHLGQFSGVLQHYSGETCSPVVLSLLGDSRNLVHHRLLSLPDENDPLELILECKDQAAEENELSREIYLTCRLSAILYAVHVTFPVPRTQLLRESILQSLCPRFDRLSTQNVSRPLLVWCVAVTISALGDESPEPLMAYMARLLQDAEVDTVPKLLALLRSFAWVDAAVQESWEGRWTRITSEAA</sequence>
<dbReference type="Proteomes" id="UP001610335">
    <property type="component" value="Unassembled WGS sequence"/>
</dbReference>
<keyword evidence="4" id="KW-1185">Reference proteome</keyword>
<reference evidence="3 4" key="1">
    <citation type="submission" date="2024-07" db="EMBL/GenBank/DDBJ databases">
        <title>Section-level genome sequencing and comparative genomics of Aspergillus sections Usti and Cavernicolus.</title>
        <authorList>
            <consortium name="Lawrence Berkeley National Laboratory"/>
            <person name="Nybo J.L."/>
            <person name="Vesth T.C."/>
            <person name="Theobald S."/>
            <person name="Frisvad J.C."/>
            <person name="Larsen T.O."/>
            <person name="Kjaerboelling I."/>
            <person name="Rothschild-Mancinelli K."/>
            <person name="Lyhne E.K."/>
            <person name="Kogle M.E."/>
            <person name="Barry K."/>
            <person name="Clum A."/>
            <person name="Na H."/>
            <person name="Ledsgaard L."/>
            <person name="Lin J."/>
            <person name="Lipzen A."/>
            <person name="Kuo A."/>
            <person name="Riley R."/>
            <person name="Mondo S."/>
            <person name="LaButti K."/>
            <person name="Haridas S."/>
            <person name="Pangalinan J."/>
            <person name="Salamov A.A."/>
            <person name="Simmons B.A."/>
            <person name="Magnuson J.K."/>
            <person name="Chen J."/>
            <person name="Drula E."/>
            <person name="Henrissat B."/>
            <person name="Wiebenga A."/>
            <person name="Lubbers R.J."/>
            <person name="Gomes A.C."/>
            <person name="Makela M.R."/>
            <person name="Stajich J."/>
            <person name="Grigoriev I.V."/>
            <person name="Mortensen U.H."/>
            <person name="De vries R.P."/>
            <person name="Baker S.E."/>
            <person name="Andersen M.R."/>
        </authorList>
    </citation>
    <scope>NUCLEOTIDE SEQUENCE [LARGE SCALE GENOMIC DNA]</scope>
    <source>
        <strain evidence="3 4">CBS 600.67</strain>
    </source>
</reference>
<feature type="region of interest" description="Disordered" evidence="2">
    <location>
        <begin position="1"/>
        <end position="28"/>
    </location>
</feature>
<gene>
    <name evidence="3" type="ORF">BDW59DRAFT_18164</name>
</gene>
<feature type="compositionally biased region" description="Polar residues" evidence="2">
    <location>
        <begin position="1"/>
        <end position="10"/>
    </location>
</feature>
<dbReference type="EMBL" id="JBFXLS010000012">
    <property type="protein sequence ID" value="KAL2830508.1"/>
    <property type="molecule type" value="Genomic_DNA"/>
</dbReference>
<name>A0ABR4IRV6_9EURO</name>
<evidence type="ECO:0000256" key="1">
    <source>
        <dbReference type="SAM" id="Coils"/>
    </source>
</evidence>
<organism evidence="3 4">
    <name type="scientific">Aspergillus cavernicola</name>
    <dbReference type="NCBI Taxonomy" id="176166"/>
    <lineage>
        <taxon>Eukaryota</taxon>
        <taxon>Fungi</taxon>
        <taxon>Dikarya</taxon>
        <taxon>Ascomycota</taxon>
        <taxon>Pezizomycotina</taxon>
        <taxon>Eurotiomycetes</taxon>
        <taxon>Eurotiomycetidae</taxon>
        <taxon>Eurotiales</taxon>
        <taxon>Aspergillaceae</taxon>
        <taxon>Aspergillus</taxon>
        <taxon>Aspergillus subgen. Nidulantes</taxon>
    </lineage>
</organism>
<evidence type="ECO:0000256" key="2">
    <source>
        <dbReference type="SAM" id="MobiDB-lite"/>
    </source>
</evidence>
<dbReference type="PANTHER" id="PTHR37540">
    <property type="entry name" value="TRANSCRIPTION FACTOR (ACR-2), PUTATIVE-RELATED-RELATED"/>
    <property type="match status" value="1"/>
</dbReference>
<evidence type="ECO:0008006" key="5">
    <source>
        <dbReference type="Google" id="ProtNLM"/>
    </source>
</evidence>
<proteinExistence type="predicted"/>
<dbReference type="Pfam" id="PF11951">
    <property type="entry name" value="Fungal_trans_2"/>
    <property type="match status" value="1"/>
</dbReference>
<accession>A0ABR4IRV6</accession>
<comment type="caution">
    <text evidence="3">The sequence shown here is derived from an EMBL/GenBank/DDBJ whole genome shotgun (WGS) entry which is preliminary data.</text>
</comment>
<dbReference type="InterPro" id="IPR021858">
    <property type="entry name" value="Fun_TF"/>
</dbReference>
<protein>
    <recommendedName>
        <fullName evidence="5">Fungal-specific transcription factor domain-containing protein</fullName>
    </recommendedName>
</protein>
<evidence type="ECO:0000313" key="4">
    <source>
        <dbReference type="Proteomes" id="UP001610335"/>
    </source>
</evidence>